<evidence type="ECO:0000256" key="1">
    <source>
        <dbReference type="ARBA" id="ARBA00023172"/>
    </source>
</evidence>
<accession>K1UB97</accession>
<name>K1UB97_9ZZZZ</name>
<gene>
    <name evidence="2" type="ORF">LEA_02412</name>
</gene>
<dbReference type="SUPFAM" id="SSF56349">
    <property type="entry name" value="DNA breaking-rejoining enzymes"/>
    <property type="match status" value="2"/>
</dbReference>
<dbReference type="InterPro" id="IPR011010">
    <property type="entry name" value="DNA_brk_join_enz"/>
</dbReference>
<dbReference type="InterPro" id="IPR013762">
    <property type="entry name" value="Integrase-like_cat_sf"/>
</dbReference>
<dbReference type="AlphaFoldDB" id="K1UB97"/>
<organism evidence="2">
    <name type="scientific">human gut metagenome</name>
    <dbReference type="NCBI Taxonomy" id="408170"/>
    <lineage>
        <taxon>unclassified sequences</taxon>
        <taxon>metagenomes</taxon>
        <taxon>organismal metagenomes</taxon>
    </lineage>
</organism>
<dbReference type="GO" id="GO:0003677">
    <property type="term" value="F:DNA binding"/>
    <property type="evidence" value="ECO:0007669"/>
    <property type="project" value="InterPro"/>
</dbReference>
<proteinExistence type="predicted"/>
<evidence type="ECO:0000313" key="2">
    <source>
        <dbReference type="EMBL" id="EKC79463.1"/>
    </source>
</evidence>
<reference evidence="2" key="1">
    <citation type="journal article" date="2013" name="Environ. Microbiol.">
        <title>Microbiota from the distal guts of lean and obese adolescents exhibit partial functional redundancy besides clear differences in community structure.</title>
        <authorList>
            <person name="Ferrer M."/>
            <person name="Ruiz A."/>
            <person name="Lanza F."/>
            <person name="Haange S.B."/>
            <person name="Oberbach A."/>
            <person name="Till H."/>
            <person name="Bargiela R."/>
            <person name="Campoy C."/>
            <person name="Segura M.T."/>
            <person name="Richter M."/>
            <person name="von Bergen M."/>
            <person name="Seifert J."/>
            <person name="Suarez A."/>
        </authorList>
    </citation>
    <scope>NUCLEOTIDE SEQUENCE</scope>
</reference>
<dbReference type="GO" id="GO:0015074">
    <property type="term" value="P:DNA integration"/>
    <property type="evidence" value="ECO:0007669"/>
    <property type="project" value="InterPro"/>
</dbReference>
<sequence length="251" mass="29195">MSNETACVTRRAKGDGTIFQNKKGRWIARYKRKGFPPKEFSGKTMAEAQAKMDEYKFLVLSGNIVNHLLPLEEYAVKFLNYKSKQVKRGTIKQATYDRIEATYENQIHDNPIVKILMCNLTGKDIQDFIDDLQDKYSYSTIKKCYEFFSALITYGLDDGDFDRILKVCNMQHYGTHSLRHTFATKLLEKTKNLRDIKTVAAIMGDDYKVIIKTYLHPDEDNKYHCPSTILPPYEVILFVLKRFLTELSKKN</sequence>
<keyword evidence="1" id="KW-0233">DNA recombination</keyword>
<comment type="caution">
    <text evidence="2">The sequence shown here is derived from an EMBL/GenBank/DDBJ whole genome shotgun (WGS) entry which is preliminary data.</text>
</comment>
<dbReference type="Gene3D" id="1.10.443.10">
    <property type="entry name" value="Intergrase catalytic core"/>
    <property type="match status" value="1"/>
</dbReference>
<dbReference type="GO" id="GO:0006310">
    <property type="term" value="P:DNA recombination"/>
    <property type="evidence" value="ECO:0007669"/>
    <property type="project" value="UniProtKB-KW"/>
</dbReference>
<protein>
    <submittedName>
        <fullName evidence="2">Phage integrase</fullName>
    </submittedName>
</protein>
<dbReference type="EMBL" id="AJWY01001670">
    <property type="protein sequence ID" value="EKC79463.1"/>
    <property type="molecule type" value="Genomic_DNA"/>
</dbReference>